<evidence type="ECO:0000256" key="1">
    <source>
        <dbReference type="SAM" id="SignalP"/>
    </source>
</evidence>
<dbReference type="Pfam" id="PF20113">
    <property type="entry name" value="DUF6503"/>
    <property type="match status" value="1"/>
</dbReference>
<reference evidence="2 3" key="1">
    <citation type="submission" date="2016-08" db="EMBL/GenBank/DDBJ databases">
        <title>Draft genome of Fabibacter sp. strain SK-8.</title>
        <authorList>
            <person name="Wong S.-K."/>
            <person name="Hamasaki K."/>
            <person name="Yoshizawa S."/>
        </authorList>
    </citation>
    <scope>NUCLEOTIDE SEQUENCE [LARGE SCALE GENOMIC DNA]</scope>
    <source>
        <strain evidence="2 3">SK-8</strain>
    </source>
</reference>
<accession>A0A1E5T5B0</accession>
<dbReference type="STRING" id="1563681.BFP71_02490"/>
<name>A0A1E5T5B0_9BACT</name>
<organism evidence="2 3">
    <name type="scientific">Roseivirga misakiensis</name>
    <dbReference type="NCBI Taxonomy" id="1563681"/>
    <lineage>
        <taxon>Bacteria</taxon>
        <taxon>Pseudomonadati</taxon>
        <taxon>Bacteroidota</taxon>
        <taxon>Cytophagia</taxon>
        <taxon>Cytophagales</taxon>
        <taxon>Roseivirgaceae</taxon>
        <taxon>Roseivirga</taxon>
    </lineage>
</organism>
<evidence type="ECO:0000313" key="3">
    <source>
        <dbReference type="Proteomes" id="UP000095552"/>
    </source>
</evidence>
<dbReference type="AlphaFoldDB" id="A0A1E5T5B0"/>
<dbReference type="EMBL" id="MDGQ01000003">
    <property type="protein sequence ID" value="OEK06559.1"/>
    <property type="molecule type" value="Genomic_DNA"/>
</dbReference>
<feature type="signal peptide" evidence="1">
    <location>
        <begin position="1"/>
        <end position="19"/>
    </location>
</feature>
<keyword evidence="1" id="KW-0732">Signal</keyword>
<protein>
    <recommendedName>
        <fullName evidence="4">Outer membrane lipoprotein-sorting protein</fullName>
    </recommendedName>
</protein>
<comment type="caution">
    <text evidence="2">The sequence shown here is derived from an EMBL/GenBank/DDBJ whole genome shotgun (WGS) entry which is preliminary data.</text>
</comment>
<gene>
    <name evidence="2" type="ORF">BFP71_02490</name>
</gene>
<dbReference type="InterPro" id="IPR045444">
    <property type="entry name" value="DUF6503"/>
</dbReference>
<dbReference type="Proteomes" id="UP000095552">
    <property type="component" value="Unassembled WGS sequence"/>
</dbReference>
<proteinExistence type="predicted"/>
<keyword evidence="3" id="KW-1185">Reference proteome</keyword>
<sequence length="243" mass="28341">MKKLALTLCLSFFLFQSYAQSITPQQLVNRAIAFHDPDGWWSKVKMEYVIEMESPKITPRTSHVVIDNIKGGFHLSVLRGGRLLEWMVDGEGNGDFKLNFTKPTTPEQADSLSLTEDRARWWRDYYTFLYGMPMKLTEEGTVIGNEVIETTFMDQEVLAVRVTFDESIGKDIWYYYFNPNTYAMVGYRFYHDEAKNDGEYIVLSDMIIEQGLRIPKDRAWYTNAEDELLGTDRLISFKVDRGW</sequence>
<dbReference type="OrthoDB" id="1489248at2"/>
<evidence type="ECO:0000313" key="2">
    <source>
        <dbReference type="EMBL" id="OEK06559.1"/>
    </source>
</evidence>
<feature type="chain" id="PRO_5009185972" description="Outer membrane lipoprotein-sorting protein" evidence="1">
    <location>
        <begin position="20"/>
        <end position="243"/>
    </location>
</feature>
<dbReference type="RefSeq" id="WP_069833871.1">
    <property type="nucleotide sequence ID" value="NZ_MDGQ01000003.1"/>
</dbReference>
<evidence type="ECO:0008006" key="4">
    <source>
        <dbReference type="Google" id="ProtNLM"/>
    </source>
</evidence>